<gene>
    <name evidence="2" type="ordered locus">Os01g0363500</name>
    <name evidence="2" type="ORF">OSNPB_010363500</name>
</gene>
<evidence type="ECO:0000256" key="1">
    <source>
        <dbReference type="SAM" id="MobiDB-lite"/>
    </source>
</evidence>
<sequence length="96" mass="9714">MAVAAVARCGPPTRAADGAKTANGESPSRLSLSLASASPSSSPPLPSHLSSLGGVVAWCGDCRCRRGQLGVADHGARECPTRNPSHLLPPCLLLLC</sequence>
<reference evidence="2 3" key="3">
    <citation type="journal article" date="2013" name="Rice">
        <title>Improvement of the Oryza sativa Nipponbare reference genome using next generation sequence and optical map data.</title>
        <authorList>
            <person name="Kawahara Y."/>
            <person name="de la Bastide M."/>
            <person name="Hamilton J.P."/>
            <person name="Kanamori H."/>
            <person name="McCombie W.R."/>
            <person name="Ouyang S."/>
            <person name="Schwartz D.C."/>
            <person name="Tanaka T."/>
            <person name="Wu J."/>
            <person name="Zhou S."/>
            <person name="Childs K.L."/>
            <person name="Davidson R.M."/>
            <person name="Lin H."/>
            <person name="Quesada-Ocampo L."/>
            <person name="Vaillancourt B."/>
            <person name="Sakai H."/>
            <person name="Lee S.S."/>
            <person name="Kim J."/>
            <person name="Numa H."/>
            <person name="Itoh T."/>
            <person name="Buell C.R."/>
            <person name="Matsumoto T."/>
        </authorList>
    </citation>
    <scope>NUCLEOTIDE SEQUENCE [LARGE SCALE GENOMIC DNA]</scope>
    <source>
        <strain evidence="3">cv. Nipponbare</strain>
    </source>
</reference>
<dbReference type="AlphaFoldDB" id="A0A0P0V2F8"/>
<dbReference type="Gramene" id="Os01t0363500-03">
    <property type="protein sequence ID" value="Os01t0363500-03"/>
    <property type="gene ID" value="Os01g0363500"/>
</dbReference>
<feature type="compositionally biased region" description="Low complexity" evidence="1">
    <location>
        <begin position="26"/>
        <end position="40"/>
    </location>
</feature>
<evidence type="ECO:0000313" key="2">
    <source>
        <dbReference type="EMBL" id="BAS72117.1"/>
    </source>
</evidence>
<dbReference type="InParanoid" id="A0A0P0V2F8"/>
<evidence type="ECO:0000313" key="3">
    <source>
        <dbReference type="Proteomes" id="UP000059680"/>
    </source>
</evidence>
<accession>A0A0P0V2F8</accession>
<keyword evidence="3" id="KW-1185">Reference proteome</keyword>
<name>A0A0P0V2F8_ORYSJ</name>
<feature type="region of interest" description="Disordered" evidence="1">
    <location>
        <begin position="1"/>
        <end position="48"/>
    </location>
</feature>
<dbReference type="Proteomes" id="UP000059680">
    <property type="component" value="Chromosome 1"/>
</dbReference>
<protein>
    <submittedName>
        <fullName evidence="2">Os01g0363500 protein</fullName>
    </submittedName>
</protein>
<reference evidence="2 3" key="2">
    <citation type="journal article" date="2013" name="Plant Cell Physiol.">
        <title>Rice Annotation Project Database (RAP-DB): an integrative and interactive database for rice genomics.</title>
        <authorList>
            <person name="Sakai H."/>
            <person name="Lee S.S."/>
            <person name="Tanaka T."/>
            <person name="Numa H."/>
            <person name="Kim J."/>
            <person name="Kawahara Y."/>
            <person name="Wakimoto H."/>
            <person name="Yang C.C."/>
            <person name="Iwamoto M."/>
            <person name="Abe T."/>
            <person name="Yamada Y."/>
            <person name="Muto A."/>
            <person name="Inokuchi H."/>
            <person name="Ikemura T."/>
            <person name="Matsumoto T."/>
            <person name="Sasaki T."/>
            <person name="Itoh T."/>
        </authorList>
    </citation>
    <scope>NUCLEOTIDE SEQUENCE [LARGE SCALE GENOMIC DNA]</scope>
    <source>
        <strain evidence="3">cv. Nipponbare</strain>
    </source>
</reference>
<dbReference type="ExpressionAtlas" id="A0A0P0V2F8">
    <property type="expression patterns" value="baseline and differential"/>
</dbReference>
<dbReference type="PaxDb" id="39947-A0A0P0V2F8"/>
<proteinExistence type="predicted"/>
<organism evidence="2 3">
    <name type="scientific">Oryza sativa subsp. japonica</name>
    <name type="common">Rice</name>
    <dbReference type="NCBI Taxonomy" id="39947"/>
    <lineage>
        <taxon>Eukaryota</taxon>
        <taxon>Viridiplantae</taxon>
        <taxon>Streptophyta</taxon>
        <taxon>Embryophyta</taxon>
        <taxon>Tracheophyta</taxon>
        <taxon>Spermatophyta</taxon>
        <taxon>Magnoliopsida</taxon>
        <taxon>Liliopsida</taxon>
        <taxon>Poales</taxon>
        <taxon>Poaceae</taxon>
        <taxon>BOP clade</taxon>
        <taxon>Oryzoideae</taxon>
        <taxon>Oryzeae</taxon>
        <taxon>Oryzinae</taxon>
        <taxon>Oryza</taxon>
        <taxon>Oryza sativa</taxon>
    </lineage>
</organism>
<reference evidence="3" key="1">
    <citation type="journal article" date="2005" name="Nature">
        <title>The map-based sequence of the rice genome.</title>
        <authorList>
            <consortium name="International rice genome sequencing project (IRGSP)"/>
            <person name="Matsumoto T."/>
            <person name="Wu J."/>
            <person name="Kanamori H."/>
            <person name="Katayose Y."/>
            <person name="Fujisawa M."/>
            <person name="Namiki N."/>
            <person name="Mizuno H."/>
            <person name="Yamamoto K."/>
            <person name="Antonio B.A."/>
            <person name="Baba T."/>
            <person name="Sakata K."/>
            <person name="Nagamura Y."/>
            <person name="Aoki H."/>
            <person name="Arikawa K."/>
            <person name="Arita K."/>
            <person name="Bito T."/>
            <person name="Chiden Y."/>
            <person name="Fujitsuka N."/>
            <person name="Fukunaka R."/>
            <person name="Hamada M."/>
            <person name="Harada C."/>
            <person name="Hayashi A."/>
            <person name="Hijishita S."/>
            <person name="Honda M."/>
            <person name="Hosokawa S."/>
            <person name="Ichikawa Y."/>
            <person name="Idonuma A."/>
            <person name="Iijima M."/>
            <person name="Ikeda M."/>
            <person name="Ikeno M."/>
            <person name="Ito K."/>
            <person name="Ito S."/>
            <person name="Ito T."/>
            <person name="Ito Y."/>
            <person name="Ito Y."/>
            <person name="Iwabuchi A."/>
            <person name="Kamiya K."/>
            <person name="Karasawa W."/>
            <person name="Kurita K."/>
            <person name="Katagiri S."/>
            <person name="Kikuta A."/>
            <person name="Kobayashi H."/>
            <person name="Kobayashi N."/>
            <person name="Machita K."/>
            <person name="Maehara T."/>
            <person name="Masukawa M."/>
            <person name="Mizubayashi T."/>
            <person name="Mukai Y."/>
            <person name="Nagasaki H."/>
            <person name="Nagata Y."/>
            <person name="Naito S."/>
            <person name="Nakashima M."/>
            <person name="Nakama Y."/>
            <person name="Nakamichi Y."/>
            <person name="Nakamura M."/>
            <person name="Meguro A."/>
            <person name="Negishi M."/>
            <person name="Ohta I."/>
            <person name="Ohta T."/>
            <person name="Okamoto M."/>
            <person name="Ono N."/>
            <person name="Saji S."/>
            <person name="Sakaguchi M."/>
            <person name="Sakai K."/>
            <person name="Shibata M."/>
            <person name="Shimokawa T."/>
            <person name="Song J."/>
            <person name="Takazaki Y."/>
            <person name="Terasawa K."/>
            <person name="Tsugane M."/>
            <person name="Tsuji K."/>
            <person name="Ueda S."/>
            <person name="Waki K."/>
            <person name="Yamagata H."/>
            <person name="Yamamoto M."/>
            <person name="Yamamoto S."/>
            <person name="Yamane H."/>
            <person name="Yoshiki S."/>
            <person name="Yoshihara R."/>
            <person name="Yukawa K."/>
            <person name="Zhong H."/>
            <person name="Yano M."/>
            <person name="Yuan Q."/>
            <person name="Ouyang S."/>
            <person name="Liu J."/>
            <person name="Jones K.M."/>
            <person name="Gansberger K."/>
            <person name="Moffat K."/>
            <person name="Hill J."/>
            <person name="Bera J."/>
            <person name="Fadrosh D."/>
            <person name="Jin S."/>
            <person name="Johri S."/>
            <person name="Kim M."/>
            <person name="Overton L."/>
            <person name="Reardon M."/>
            <person name="Tsitrin T."/>
            <person name="Vuong H."/>
            <person name="Weaver B."/>
            <person name="Ciecko A."/>
            <person name="Tallon L."/>
            <person name="Jackson J."/>
            <person name="Pai G."/>
            <person name="Aken S.V."/>
            <person name="Utterback T."/>
            <person name="Reidmuller S."/>
            <person name="Feldblyum T."/>
            <person name="Hsiao J."/>
            <person name="Zismann V."/>
            <person name="Iobst S."/>
            <person name="de Vazeille A.R."/>
            <person name="Buell C.R."/>
            <person name="Ying K."/>
            <person name="Li Y."/>
            <person name="Lu T."/>
            <person name="Huang Y."/>
            <person name="Zhao Q."/>
            <person name="Feng Q."/>
            <person name="Zhang L."/>
            <person name="Zhu J."/>
            <person name="Weng Q."/>
            <person name="Mu J."/>
            <person name="Lu Y."/>
            <person name="Fan D."/>
            <person name="Liu Y."/>
            <person name="Guan J."/>
            <person name="Zhang Y."/>
            <person name="Yu S."/>
            <person name="Liu X."/>
            <person name="Zhang Y."/>
            <person name="Hong G."/>
            <person name="Han B."/>
            <person name="Choisne N."/>
            <person name="Demange N."/>
            <person name="Orjeda G."/>
            <person name="Samain S."/>
            <person name="Cattolico L."/>
            <person name="Pelletier E."/>
            <person name="Couloux A."/>
            <person name="Segurens B."/>
            <person name="Wincker P."/>
            <person name="D'Hont A."/>
            <person name="Scarpelli C."/>
            <person name="Weissenbach J."/>
            <person name="Salanoubat M."/>
            <person name="Quetier F."/>
            <person name="Yu Y."/>
            <person name="Kim H.R."/>
            <person name="Rambo T."/>
            <person name="Currie J."/>
            <person name="Collura K."/>
            <person name="Luo M."/>
            <person name="Yang T."/>
            <person name="Ammiraju J.S.S."/>
            <person name="Engler F."/>
            <person name="Soderlund C."/>
            <person name="Wing R.A."/>
            <person name="Palmer L.E."/>
            <person name="de la Bastide M."/>
            <person name="Spiegel L."/>
            <person name="Nascimento L."/>
            <person name="Zutavern T."/>
            <person name="O'Shaughnessy A."/>
            <person name="Dike S."/>
            <person name="Dedhia N."/>
            <person name="Preston R."/>
            <person name="Balija V."/>
            <person name="McCombie W.R."/>
            <person name="Chow T."/>
            <person name="Chen H."/>
            <person name="Chung M."/>
            <person name="Chen C."/>
            <person name="Shaw J."/>
            <person name="Wu H."/>
            <person name="Hsiao K."/>
            <person name="Chao Y."/>
            <person name="Chu M."/>
            <person name="Cheng C."/>
            <person name="Hour A."/>
            <person name="Lee P."/>
            <person name="Lin S."/>
            <person name="Lin Y."/>
            <person name="Liou J."/>
            <person name="Liu S."/>
            <person name="Hsing Y."/>
            <person name="Raghuvanshi S."/>
            <person name="Mohanty A."/>
            <person name="Bharti A.K."/>
            <person name="Gaur A."/>
            <person name="Gupta V."/>
            <person name="Kumar D."/>
            <person name="Ravi V."/>
            <person name="Vij S."/>
            <person name="Kapur A."/>
            <person name="Khurana P."/>
            <person name="Khurana P."/>
            <person name="Khurana J.P."/>
            <person name="Tyagi A.K."/>
            <person name="Gaikwad K."/>
            <person name="Singh A."/>
            <person name="Dalal V."/>
            <person name="Srivastava S."/>
            <person name="Dixit A."/>
            <person name="Pal A.K."/>
            <person name="Ghazi I.A."/>
            <person name="Yadav M."/>
            <person name="Pandit A."/>
            <person name="Bhargava A."/>
            <person name="Sureshbabu K."/>
            <person name="Batra K."/>
            <person name="Sharma T.R."/>
            <person name="Mohapatra T."/>
            <person name="Singh N.K."/>
            <person name="Messing J."/>
            <person name="Nelson A.B."/>
            <person name="Fuks G."/>
            <person name="Kavchok S."/>
            <person name="Keizer G."/>
            <person name="Linton E."/>
            <person name="Llaca V."/>
            <person name="Song R."/>
            <person name="Tanyolac B."/>
            <person name="Young S."/>
            <person name="Ho-Il K."/>
            <person name="Hahn J.H."/>
            <person name="Sangsakoo G."/>
            <person name="Vanavichit A."/>
            <person name="de Mattos Luiz.A.T."/>
            <person name="Zimmer P.D."/>
            <person name="Malone G."/>
            <person name="Dellagostin O."/>
            <person name="de Oliveira A.C."/>
            <person name="Bevan M."/>
            <person name="Bancroft I."/>
            <person name="Minx P."/>
            <person name="Cordum H."/>
            <person name="Wilson R."/>
            <person name="Cheng Z."/>
            <person name="Jin W."/>
            <person name="Jiang J."/>
            <person name="Leong S.A."/>
            <person name="Iwama H."/>
            <person name="Gojobori T."/>
            <person name="Itoh T."/>
            <person name="Niimura Y."/>
            <person name="Fujii Y."/>
            <person name="Habara T."/>
            <person name="Sakai H."/>
            <person name="Sato Y."/>
            <person name="Wilson G."/>
            <person name="Kumar K."/>
            <person name="McCouch S."/>
            <person name="Juretic N."/>
            <person name="Hoen D."/>
            <person name="Wright S."/>
            <person name="Bruskiewich R."/>
            <person name="Bureau T."/>
            <person name="Miyao A."/>
            <person name="Hirochika H."/>
            <person name="Nishikawa T."/>
            <person name="Kadowaki K."/>
            <person name="Sugiura M."/>
            <person name="Burr B."/>
            <person name="Sasaki T."/>
        </authorList>
    </citation>
    <scope>NUCLEOTIDE SEQUENCE [LARGE SCALE GENOMIC DNA]</scope>
    <source>
        <strain evidence="3">cv. Nipponbare</strain>
    </source>
</reference>
<dbReference type="EMBL" id="AP014957">
    <property type="protein sequence ID" value="BAS72117.1"/>
    <property type="molecule type" value="Genomic_DNA"/>
</dbReference>